<sequence length="381" mass="39910">MSTIYFDHNSTTALKPQVLQAMLPWLTETTGNATSRHVYGRNARDAVEAARKQIAACVGVQASQVVFTSGGTEANNFAVKGIAANLTPTQLLVSAIEHPCVSRPAQSLAWHNWQVQTIRVDAQGVIDLADAEQKLNIRTGLVSAMLANNETGAIQPIAELAAVAKAHGAFLHTDAVQAFGKLAVDFNALGVSAMTISSHKIGGPVGVGALILDKRVDIAPLLHGGGQERGLRSGTENVVGIVGFAEACKLAVETLKTRGETQSRLRKQLEVGLHTLGATLFGQQANRLPNTSFFAIPNIEGETLVTALDKAGFAVASGSACSSDSTEPSHVLLAMGVEPDLARGAVRVSVSDTNTEAEIQGFLKALQQEVKRLKGLSAVAA</sequence>
<evidence type="ECO:0000313" key="10">
    <source>
        <dbReference type="EMBL" id="MFD1120942.1"/>
    </source>
</evidence>
<dbReference type="InterPro" id="IPR015422">
    <property type="entry name" value="PyrdxlP-dep_Trfase_small"/>
</dbReference>
<evidence type="ECO:0000256" key="7">
    <source>
        <dbReference type="ARBA" id="ARBA00023014"/>
    </source>
</evidence>
<dbReference type="SUPFAM" id="SSF53383">
    <property type="entry name" value="PLP-dependent transferases"/>
    <property type="match status" value="1"/>
</dbReference>
<keyword evidence="7" id="KW-0411">Iron-sulfur</keyword>
<name>A0ABW3P887_9PROT</name>
<dbReference type="PANTHER" id="PTHR11601:SF34">
    <property type="entry name" value="CYSTEINE DESULFURASE"/>
    <property type="match status" value="1"/>
</dbReference>
<dbReference type="Gene3D" id="1.10.260.50">
    <property type="match status" value="1"/>
</dbReference>
<keyword evidence="6" id="KW-0408">Iron</keyword>
<dbReference type="InterPro" id="IPR015421">
    <property type="entry name" value="PyrdxlP-dep_Trfase_major"/>
</dbReference>
<comment type="similarity">
    <text evidence="2">Belongs to the class-V pyridoxal-phosphate-dependent aminotransferase family. NifS/IscS subfamily.</text>
</comment>
<dbReference type="InterPro" id="IPR000192">
    <property type="entry name" value="Aminotrans_V_dom"/>
</dbReference>
<dbReference type="PANTHER" id="PTHR11601">
    <property type="entry name" value="CYSTEINE DESULFURYLASE FAMILY MEMBER"/>
    <property type="match status" value="1"/>
</dbReference>
<comment type="caution">
    <text evidence="10">The sequence shown here is derived from an EMBL/GenBank/DDBJ whole genome shotgun (WGS) entry which is preliminary data.</text>
</comment>
<protein>
    <submittedName>
        <fullName evidence="10">Cysteine desulfurase family protein</fullName>
    </submittedName>
</protein>
<keyword evidence="5" id="KW-0663">Pyridoxal phosphate</keyword>
<evidence type="ECO:0000256" key="5">
    <source>
        <dbReference type="ARBA" id="ARBA00022898"/>
    </source>
</evidence>
<dbReference type="InterPro" id="IPR015424">
    <property type="entry name" value="PyrdxlP-dep_Trfase"/>
</dbReference>
<dbReference type="PIRSF" id="PIRSF005572">
    <property type="entry name" value="NifS"/>
    <property type="match status" value="1"/>
</dbReference>
<dbReference type="Proteomes" id="UP001597206">
    <property type="component" value="Unassembled WGS sequence"/>
</dbReference>
<organism evidence="10 11">
    <name type="scientific">Methylophilus flavus</name>
    <dbReference type="NCBI Taxonomy" id="640084"/>
    <lineage>
        <taxon>Bacteria</taxon>
        <taxon>Pseudomonadati</taxon>
        <taxon>Pseudomonadota</taxon>
        <taxon>Betaproteobacteria</taxon>
        <taxon>Nitrosomonadales</taxon>
        <taxon>Methylophilaceae</taxon>
        <taxon>Methylophilus</taxon>
    </lineage>
</organism>
<comment type="cofactor">
    <cofactor evidence="1">
        <name>pyridoxal 5'-phosphate</name>
        <dbReference type="ChEBI" id="CHEBI:597326"/>
    </cofactor>
</comment>
<evidence type="ECO:0000256" key="2">
    <source>
        <dbReference type="ARBA" id="ARBA00006490"/>
    </source>
</evidence>
<keyword evidence="11" id="KW-1185">Reference proteome</keyword>
<dbReference type="Pfam" id="PF00266">
    <property type="entry name" value="Aminotran_5"/>
    <property type="match status" value="1"/>
</dbReference>
<dbReference type="InterPro" id="IPR016454">
    <property type="entry name" value="Cysteine_dSase"/>
</dbReference>
<keyword evidence="4" id="KW-0479">Metal-binding</keyword>
<feature type="domain" description="Aminotransferase class V" evidence="9">
    <location>
        <begin position="4"/>
        <end position="361"/>
    </location>
</feature>
<keyword evidence="3" id="KW-0808">Transferase</keyword>
<evidence type="ECO:0000256" key="6">
    <source>
        <dbReference type="ARBA" id="ARBA00023004"/>
    </source>
</evidence>
<gene>
    <name evidence="10" type="ORF">ACFQ2T_00355</name>
</gene>
<accession>A0ABW3P887</accession>
<proteinExistence type="inferred from homology"/>
<evidence type="ECO:0000313" key="11">
    <source>
        <dbReference type="Proteomes" id="UP001597206"/>
    </source>
</evidence>
<evidence type="ECO:0000256" key="3">
    <source>
        <dbReference type="ARBA" id="ARBA00022679"/>
    </source>
</evidence>
<evidence type="ECO:0000256" key="1">
    <source>
        <dbReference type="ARBA" id="ARBA00001933"/>
    </source>
</evidence>
<evidence type="ECO:0000256" key="4">
    <source>
        <dbReference type="ARBA" id="ARBA00022723"/>
    </source>
</evidence>
<evidence type="ECO:0000256" key="8">
    <source>
        <dbReference type="ARBA" id="ARBA00050776"/>
    </source>
</evidence>
<dbReference type="Gene3D" id="3.90.1150.10">
    <property type="entry name" value="Aspartate Aminotransferase, domain 1"/>
    <property type="match status" value="1"/>
</dbReference>
<reference evidence="11" key="1">
    <citation type="journal article" date="2019" name="Int. J. Syst. Evol. Microbiol.">
        <title>The Global Catalogue of Microorganisms (GCM) 10K type strain sequencing project: providing services to taxonomists for standard genome sequencing and annotation.</title>
        <authorList>
            <consortium name="The Broad Institute Genomics Platform"/>
            <consortium name="The Broad Institute Genome Sequencing Center for Infectious Disease"/>
            <person name="Wu L."/>
            <person name="Ma J."/>
        </authorList>
    </citation>
    <scope>NUCLEOTIDE SEQUENCE [LARGE SCALE GENOMIC DNA]</scope>
    <source>
        <strain evidence="11">CCUG 58411</strain>
    </source>
</reference>
<dbReference type="Gene3D" id="3.40.640.10">
    <property type="entry name" value="Type I PLP-dependent aspartate aminotransferase-like (Major domain)"/>
    <property type="match status" value="1"/>
</dbReference>
<comment type="catalytic activity">
    <reaction evidence="8">
        <text>(sulfur carrier)-H + L-cysteine = (sulfur carrier)-SH + L-alanine</text>
        <dbReference type="Rhea" id="RHEA:43892"/>
        <dbReference type="Rhea" id="RHEA-COMP:14737"/>
        <dbReference type="Rhea" id="RHEA-COMP:14739"/>
        <dbReference type="ChEBI" id="CHEBI:29917"/>
        <dbReference type="ChEBI" id="CHEBI:35235"/>
        <dbReference type="ChEBI" id="CHEBI:57972"/>
        <dbReference type="ChEBI" id="CHEBI:64428"/>
        <dbReference type="EC" id="2.8.1.7"/>
    </reaction>
</comment>
<dbReference type="RefSeq" id="WP_379028955.1">
    <property type="nucleotide sequence ID" value="NZ_JBHTLN010000001.1"/>
</dbReference>
<evidence type="ECO:0000259" key="9">
    <source>
        <dbReference type="Pfam" id="PF00266"/>
    </source>
</evidence>
<dbReference type="EMBL" id="JBHTLN010000001">
    <property type="protein sequence ID" value="MFD1120942.1"/>
    <property type="molecule type" value="Genomic_DNA"/>
</dbReference>